<dbReference type="SUPFAM" id="SSF81383">
    <property type="entry name" value="F-box domain"/>
    <property type="match status" value="1"/>
</dbReference>
<dbReference type="InterPro" id="IPR002885">
    <property type="entry name" value="PPR_rpt"/>
</dbReference>
<feature type="repeat" description="PPR" evidence="5">
    <location>
        <begin position="1671"/>
        <end position="1705"/>
    </location>
</feature>
<feature type="transmembrane region" description="Helical" evidence="6">
    <location>
        <begin position="160"/>
        <end position="179"/>
    </location>
</feature>
<reference evidence="8 9" key="1">
    <citation type="submission" date="2021-05" db="EMBL/GenBank/DDBJ databases">
        <title>Genome Assembly of Synthetic Allotetraploid Brassica napus Reveals Homoeologous Exchanges between Subgenomes.</title>
        <authorList>
            <person name="Davis J.T."/>
        </authorList>
    </citation>
    <scope>NUCLEOTIDE SEQUENCE [LARGE SCALE GENOMIC DNA]</scope>
    <source>
        <strain evidence="9">cv. Da-Ae</strain>
        <tissue evidence="8">Seedling</tissue>
    </source>
</reference>
<feature type="repeat" description="PPR" evidence="5">
    <location>
        <begin position="575"/>
        <end position="609"/>
    </location>
</feature>
<feature type="repeat" description="PPR" evidence="5">
    <location>
        <begin position="1902"/>
        <end position="1936"/>
    </location>
</feature>
<feature type="repeat" description="PPR" evidence="5">
    <location>
        <begin position="1496"/>
        <end position="1530"/>
    </location>
</feature>
<dbReference type="InterPro" id="IPR011333">
    <property type="entry name" value="SKP1/BTB/POZ_sf"/>
</dbReference>
<dbReference type="CDD" id="cd22157">
    <property type="entry name" value="F-box_AtFBW1-like"/>
    <property type="match status" value="1"/>
</dbReference>
<comment type="similarity">
    <text evidence="2">Belongs to the peptidase S14 family.</text>
</comment>
<dbReference type="Pfam" id="PF13041">
    <property type="entry name" value="PPR_2"/>
    <property type="match status" value="11"/>
</dbReference>
<evidence type="ECO:0000259" key="7">
    <source>
        <dbReference type="SMART" id="SM00256"/>
    </source>
</evidence>
<dbReference type="InterPro" id="IPR003377">
    <property type="entry name" value="Cornichon"/>
</dbReference>
<evidence type="ECO:0000256" key="4">
    <source>
        <dbReference type="ARBA" id="ARBA00022737"/>
    </source>
</evidence>
<evidence type="ECO:0000313" key="9">
    <source>
        <dbReference type="Proteomes" id="UP000824890"/>
    </source>
</evidence>
<dbReference type="PROSITE" id="PS51375">
    <property type="entry name" value="PPR"/>
    <property type="match status" value="23"/>
</dbReference>
<dbReference type="Pfam" id="PF00646">
    <property type="entry name" value="F-box"/>
    <property type="match status" value="1"/>
</dbReference>
<evidence type="ECO:0000256" key="5">
    <source>
        <dbReference type="PROSITE-ProRule" id="PRU00708"/>
    </source>
</evidence>
<dbReference type="InterPro" id="IPR011990">
    <property type="entry name" value="TPR-like_helical_dom_sf"/>
</dbReference>
<dbReference type="InterPro" id="IPR001907">
    <property type="entry name" value="ClpP"/>
</dbReference>
<dbReference type="InterPro" id="IPR023562">
    <property type="entry name" value="ClpP/TepA"/>
</dbReference>
<dbReference type="Pfam" id="PF03931">
    <property type="entry name" value="Skp1_POZ"/>
    <property type="match status" value="1"/>
</dbReference>
<feature type="repeat" description="PPR" evidence="5">
    <location>
        <begin position="2112"/>
        <end position="2146"/>
    </location>
</feature>
<dbReference type="Gene3D" id="3.90.226.10">
    <property type="entry name" value="2-enoyl-CoA Hydratase, Chain A, domain 1"/>
    <property type="match status" value="1"/>
</dbReference>
<feature type="repeat" description="PPR" evidence="5">
    <location>
        <begin position="669"/>
        <end position="704"/>
    </location>
</feature>
<feature type="repeat" description="PPR" evidence="5">
    <location>
        <begin position="1706"/>
        <end position="1736"/>
    </location>
</feature>
<dbReference type="EMBL" id="JAGKQM010000018">
    <property type="protein sequence ID" value="KAH0866367.1"/>
    <property type="molecule type" value="Genomic_DNA"/>
</dbReference>
<dbReference type="InterPro" id="IPR036423">
    <property type="entry name" value="SOD-like_Cu/Zn_dom_sf"/>
</dbReference>
<evidence type="ECO:0000256" key="3">
    <source>
        <dbReference type="ARBA" id="ARBA00007626"/>
    </source>
</evidence>
<dbReference type="Pfam" id="PF03311">
    <property type="entry name" value="Cornichon"/>
    <property type="match status" value="1"/>
</dbReference>
<keyword evidence="6" id="KW-1133">Transmembrane helix</keyword>
<keyword evidence="6" id="KW-0472">Membrane</keyword>
<feature type="repeat" description="PPR" evidence="5">
    <location>
        <begin position="1867"/>
        <end position="1901"/>
    </location>
</feature>
<dbReference type="Pfam" id="PF01535">
    <property type="entry name" value="PPR"/>
    <property type="match status" value="1"/>
</dbReference>
<dbReference type="InterPro" id="IPR029045">
    <property type="entry name" value="ClpP/crotonase-like_dom_sf"/>
</dbReference>
<dbReference type="InterPro" id="IPR036047">
    <property type="entry name" value="F-box-like_dom_sf"/>
</dbReference>
<comment type="caution">
    <text evidence="8">The sequence shown here is derived from an EMBL/GenBank/DDBJ whole genome shotgun (WGS) entry which is preliminary data.</text>
</comment>
<feature type="repeat" description="PPR" evidence="5">
    <location>
        <begin position="1972"/>
        <end position="2006"/>
    </location>
</feature>
<dbReference type="PANTHER" id="PTHR47447:SF22">
    <property type="entry name" value="TETRATRICOPEPTIDE-LIKE HELICAL DOMAIN SUPERFAMILY"/>
    <property type="match status" value="1"/>
</dbReference>
<dbReference type="SUPFAM" id="SSF54695">
    <property type="entry name" value="POZ domain"/>
    <property type="match status" value="1"/>
</dbReference>
<feature type="repeat" description="PPR" evidence="5">
    <location>
        <begin position="2077"/>
        <end position="2111"/>
    </location>
</feature>
<feature type="transmembrane region" description="Helical" evidence="6">
    <location>
        <begin position="51"/>
        <end position="73"/>
    </location>
</feature>
<dbReference type="SMART" id="SM00256">
    <property type="entry name" value="FBOX"/>
    <property type="match status" value="1"/>
</dbReference>
<organism evidence="8 9">
    <name type="scientific">Brassica napus</name>
    <name type="common">Rape</name>
    <dbReference type="NCBI Taxonomy" id="3708"/>
    <lineage>
        <taxon>Eukaryota</taxon>
        <taxon>Viridiplantae</taxon>
        <taxon>Streptophyta</taxon>
        <taxon>Embryophyta</taxon>
        <taxon>Tracheophyta</taxon>
        <taxon>Spermatophyta</taxon>
        <taxon>Magnoliopsida</taxon>
        <taxon>eudicotyledons</taxon>
        <taxon>Gunneridae</taxon>
        <taxon>Pentapetalae</taxon>
        <taxon>rosids</taxon>
        <taxon>malvids</taxon>
        <taxon>Brassicales</taxon>
        <taxon>Brassicaceae</taxon>
        <taxon>Brassiceae</taxon>
        <taxon>Brassica</taxon>
    </lineage>
</organism>
<keyword evidence="4" id="KW-0677">Repeat</keyword>
<gene>
    <name evidence="8" type="ORF">HID58_083578</name>
</gene>
<feature type="repeat" description="PPR" evidence="5">
    <location>
        <begin position="1636"/>
        <end position="1670"/>
    </location>
</feature>
<evidence type="ECO:0000256" key="2">
    <source>
        <dbReference type="ARBA" id="ARBA00007039"/>
    </source>
</evidence>
<dbReference type="Gene3D" id="3.30.710.10">
    <property type="entry name" value="Potassium Channel Kv1.1, Chain A"/>
    <property type="match status" value="1"/>
</dbReference>
<dbReference type="NCBIfam" id="TIGR00756">
    <property type="entry name" value="PPR"/>
    <property type="match status" value="23"/>
</dbReference>
<dbReference type="Pfam" id="PF08268">
    <property type="entry name" value="FBA_3"/>
    <property type="match status" value="1"/>
</dbReference>
<feature type="repeat" description="PPR" evidence="5">
    <location>
        <begin position="1755"/>
        <end position="1789"/>
    </location>
</feature>
<feature type="repeat" description="PPR" evidence="5">
    <location>
        <begin position="1531"/>
        <end position="1565"/>
    </location>
</feature>
<feature type="repeat" description="PPR" evidence="5">
    <location>
        <begin position="540"/>
        <end position="574"/>
    </location>
</feature>
<keyword evidence="9" id="KW-1185">Reference proteome</keyword>
<proteinExistence type="inferred from homology"/>
<comment type="similarity">
    <text evidence="3">Belongs to the PPR family. P subfamily.</text>
</comment>
<feature type="repeat" description="PPR" evidence="5">
    <location>
        <begin position="505"/>
        <end position="539"/>
    </location>
</feature>
<feature type="repeat" description="PPR" evidence="5">
    <location>
        <begin position="1937"/>
        <end position="1971"/>
    </location>
</feature>
<dbReference type="Pfam" id="PF12854">
    <property type="entry name" value="PPR_1"/>
    <property type="match status" value="3"/>
</dbReference>
<sequence length="2172" mass="244693">MTRIEPEHRETTEPESLVPSLVSDQNLLEKNKKHRGGIDREAEGRGKMGDIWTWLISFFFLIALVGIIVYQLVCLADLEFDYINPYDSASRINSVVLPEFIVQGVLCVFYLITGHWFMAILCLPYLYYNFQLYSKRQHLVDVTEIFNLLNWEKKKRLFKLAYIILNLFLTIFCCSIKLYSGLKPQSASFLANGYQNLNKEFYGRIHKSLESGGTGKASRSRVKMMPIGTPRVPYRNREEGTWQWVDIWNALYRERVIFIGQNIDEEFSNQILATMLYLDTLDDSRRIYMYLNGPGGDLTPSLAIYDTMKSLKSPVGTHCVGLAYNLAGFLLAAGEKGQRFAMPLSRIALTSPAGAARGQADDIQNEAKELSRIRDYLFNELANNTGQPAERIFKDLSRVKRFNAEEAMEYGLIDKIVRPPRIKADAPRQDETSGLVKPNVVTFSALIDSFVKEGKLSEAKELCNEMIKRGIEPNTITYNSLIYGLCNEKRLDEANLMVSKGCDPSIVTFNIIINEYCKAKLVDEGMRLFRKMSLRGVVASTVTYNTLIQGFCQSGKLNVAKELFQEMVSQGAHPDIVTYGILMDGLCDNGEVEEALEILEKMHKCKIDPGIGIYTIILHGMCIASKVDDAWDLFCSLPLKEVKRLCKKGSLLEVSLLFKNMEEDGIAPNDYTYNTLIRAHLRDGGDLTKSAKLIEEMKRCGFSADASTVKMDHLRDGDLAKSAELIEEMKRCGFSADASTVKMVMDMLSDETEVPKKTVRLRSSRGKIYEIDEVVASQSKLIANYCEGGDILIEDVEDEILDLVIDYCKNHARASSEMDLKSSGFTPDEKEAVWMRNAWAKVDDEEGDDDNDILFDGIRLGGDLMPDSMIEQILTRMPAKSIAMCRCVSKTWASIISRPSFTALFSSRTRTHLLFVCTLDWPSRRYHHGNILTSPLPRTREIFGYFLDVNHQTELRHKVGDQTFTYVNGLVFDMQPSFCGIHNPSTGMSFTVRNSEVVRGSIGAQSYFGYDPISKTFKILAMTTADLISRNHCCHTVRAWERYSWRSISCGIEHFPMKWKPVCIAGHIFYPAASRSDAPFSMVIDFDLNAEEFSSINYFDIQASSEAILFDYNGSLASFVLLEHLVSFALWVLEDRVKQIWVKHIHVIPNLPLDFSGYGFKFVGVIHTNETVWLQSTAIVGPSWSLPTGMFFNTDTKTVKEISFNPFDKSKRKRFGVSVGHIEYMRNPWEEYEAVALLKSSEDEEEGVKGNIRFIQEGEECPTTMALTVYGLKPGTYSISVNDVVLKTFDVALKTFDVHQNIPFTIEIIDDNQIPLAGEKSIFDKSVSIVTDGGHVVSKDLKRKKQTMLCRRLVLVSRIPLSPVGTLATPLLSFIISSCERGYSGLGSDRKISSYRERLRSGIVGIKKKDAVDLFQSMIRSRPLPTVMDFNKLFSAVARTKQYDLVLDLCKQMELQGIAHSIYTLSIMINCFCRLQKLGFAFSVMGKMLKLRYEPDTITFSTLINGLCLVGRVSKAVELVDRMVEMEVIPNLITLNTIVNGLCLQGEVSEAMALIDRMIDNGCQPNERTYGPVLNRMCKSGNTALALDLLRKMEHRKIKLDAVTYNFIIDSLCKDGSLEDALSLFNEMETKGIKPNVFNYNSLIRGFFSAGRWDDGAPLLRDMITRGITPTVITFNSLIDSFVKVGKLTEAQDLYNEMITRGTDPDIITYNSMINGLCNEKRLGKANQMLDLMAKRVDEGMRHFRKMCMGGVVANTFTYNTLIQGFCQSGKLNVAKELFHEMVSQGVHPDIVTYKILLDGLCDNGEVEEALGILDQMHKSNMELDIGLYTIIIHGMCNANKPTFERSETRRQDIYYNDWRIVGVTPNVVTFNALIDSFVKEGQLTEAKKLYNEMITRGTDPNIITYNSLIYGMCMDNCLDEANQMLDMMVSKGFYPDIVTFNILINGYCKAKQVDEGTRLFRNMCLRGVVADTVTYNTLIQGFCQSGKLNVAKELFQEMVFVGVPPSVVTYSILLDGLCDNGELEKALEILDQMLKSKMELDIGIYSIIIHGMCNASKIDDAWDLFCSLPLKGVKPEVRTYNIMIGGLCKKGSLPEAVLLFRKMGEDGVAPSSGTYNTLIRAHLRGGDLTKSAELIEEMKRCGFSADASTIKIVMNMLLDGRMKKSFLDMLS</sequence>
<dbReference type="CDD" id="cd07017">
    <property type="entry name" value="S14_ClpP_2"/>
    <property type="match status" value="1"/>
</dbReference>
<evidence type="ECO:0000256" key="1">
    <source>
        <dbReference type="ARBA" id="ARBA00004906"/>
    </source>
</evidence>
<dbReference type="PRINTS" id="PR00127">
    <property type="entry name" value="CLPPROTEASEP"/>
</dbReference>
<dbReference type="Gene3D" id="1.25.40.10">
    <property type="entry name" value="Tetratricopeptide repeat domain"/>
    <property type="match status" value="11"/>
</dbReference>
<feature type="repeat" description="PPR" evidence="5">
    <location>
        <begin position="1566"/>
        <end position="1600"/>
    </location>
</feature>
<keyword evidence="6" id="KW-0812">Transmembrane</keyword>
<feature type="domain" description="F-box" evidence="7">
    <location>
        <begin position="865"/>
        <end position="905"/>
    </location>
</feature>
<name>A0ABQ7YFK7_BRANA</name>
<dbReference type="SMART" id="SM01398">
    <property type="entry name" value="Cornichon"/>
    <property type="match status" value="1"/>
</dbReference>
<feature type="transmembrane region" description="Helical" evidence="6">
    <location>
        <begin position="100"/>
        <end position="128"/>
    </location>
</feature>
<dbReference type="NCBIfam" id="TIGR01640">
    <property type="entry name" value="F_box_assoc_1"/>
    <property type="match status" value="1"/>
</dbReference>
<evidence type="ECO:0000313" key="8">
    <source>
        <dbReference type="EMBL" id="KAH0866367.1"/>
    </source>
</evidence>
<accession>A0ABQ7YFK7</accession>
<dbReference type="PANTHER" id="PTHR47447">
    <property type="entry name" value="OS03G0856100 PROTEIN"/>
    <property type="match status" value="1"/>
</dbReference>
<dbReference type="InterPro" id="IPR013187">
    <property type="entry name" value="F-box-assoc_dom_typ3"/>
</dbReference>
<dbReference type="HAMAP" id="MF_00444">
    <property type="entry name" value="ClpP"/>
    <property type="match status" value="1"/>
</dbReference>
<dbReference type="InterPro" id="IPR016073">
    <property type="entry name" value="Skp1_comp_POZ"/>
</dbReference>
<dbReference type="Gene3D" id="2.60.40.200">
    <property type="entry name" value="Superoxide dismutase, copper/zinc binding domain"/>
    <property type="match status" value="1"/>
</dbReference>
<feature type="repeat" description="PPR" evidence="5">
    <location>
        <begin position="1790"/>
        <end position="1824"/>
    </location>
</feature>
<feature type="repeat" description="PPR" evidence="5">
    <location>
        <begin position="1461"/>
        <end position="1495"/>
    </location>
</feature>
<protein>
    <recommendedName>
        <fullName evidence="7">F-box domain-containing protein</fullName>
    </recommendedName>
</protein>
<comment type="pathway">
    <text evidence="1">Protein modification; protein ubiquitination.</text>
</comment>
<dbReference type="Proteomes" id="UP000824890">
    <property type="component" value="Unassembled WGS sequence"/>
</dbReference>
<feature type="repeat" description="PPR" evidence="5">
    <location>
        <begin position="1601"/>
        <end position="1635"/>
    </location>
</feature>
<feature type="repeat" description="PPR" evidence="5">
    <location>
        <begin position="2042"/>
        <end position="2076"/>
    </location>
</feature>
<feature type="repeat" description="PPR" evidence="5">
    <location>
        <begin position="2007"/>
        <end position="2041"/>
    </location>
</feature>
<evidence type="ECO:0000256" key="6">
    <source>
        <dbReference type="SAM" id="Phobius"/>
    </source>
</evidence>
<dbReference type="Pfam" id="PF00574">
    <property type="entry name" value="CLP_protease"/>
    <property type="match status" value="1"/>
</dbReference>
<feature type="repeat" description="PPR" evidence="5">
    <location>
        <begin position="439"/>
        <end position="473"/>
    </location>
</feature>
<dbReference type="InterPro" id="IPR001810">
    <property type="entry name" value="F-box_dom"/>
</dbReference>
<dbReference type="InterPro" id="IPR017451">
    <property type="entry name" value="F-box-assoc_interact_dom"/>
</dbReference>
<dbReference type="SUPFAM" id="SSF52096">
    <property type="entry name" value="ClpP/crotonase"/>
    <property type="match status" value="1"/>
</dbReference>